<sequence length="102" mass="11319">MLQTTKDGSKTLVRITEDMVGSRIDDLRMQLQEVVKAGGIEMVIDLEDVKIVDSLGMGLLVATHNSLKTKDGSLTLINVNPNIYNILTIMRLDKHFSIHKAV</sequence>
<accession>A0A1G6DCN0</accession>
<feature type="domain" description="STAS" evidence="1">
    <location>
        <begin position="1"/>
        <end position="102"/>
    </location>
</feature>
<organism evidence="2 3">
    <name type="scientific">Desulfonatronum thiosulfatophilum</name>
    <dbReference type="NCBI Taxonomy" id="617002"/>
    <lineage>
        <taxon>Bacteria</taxon>
        <taxon>Pseudomonadati</taxon>
        <taxon>Thermodesulfobacteriota</taxon>
        <taxon>Desulfovibrionia</taxon>
        <taxon>Desulfovibrionales</taxon>
        <taxon>Desulfonatronaceae</taxon>
        <taxon>Desulfonatronum</taxon>
    </lineage>
</organism>
<dbReference type="PANTHER" id="PTHR33495">
    <property type="entry name" value="ANTI-SIGMA FACTOR ANTAGONIST TM_1081-RELATED-RELATED"/>
    <property type="match status" value="1"/>
</dbReference>
<evidence type="ECO:0000313" key="3">
    <source>
        <dbReference type="Proteomes" id="UP000198771"/>
    </source>
</evidence>
<dbReference type="EMBL" id="FMXO01000011">
    <property type="protein sequence ID" value="SDB42872.1"/>
    <property type="molecule type" value="Genomic_DNA"/>
</dbReference>
<dbReference type="STRING" id="617002.SAMN05660653_02057"/>
<dbReference type="InterPro" id="IPR036513">
    <property type="entry name" value="STAS_dom_sf"/>
</dbReference>
<dbReference type="RefSeq" id="WP_092121039.1">
    <property type="nucleotide sequence ID" value="NZ_FMXO01000011.1"/>
</dbReference>
<dbReference type="AlphaFoldDB" id="A0A1G6DCN0"/>
<dbReference type="Pfam" id="PF01740">
    <property type="entry name" value="STAS"/>
    <property type="match status" value="1"/>
</dbReference>
<dbReference type="PROSITE" id="PS50801">
    <property type="entry name" value="STAS"/>
    <property type="match status" value="1"/>
</dbReference>
<reference evidence="2 3" key="1">
    <citation type="submission" date="2016-10" db="EMBL/GenBank/DDBJ databases">
        <authorList>
            <person name="de Groot N.N."/>
        </authorList>
    </citation>
    <scope>NUCLEOTIDE SEQUENCE [LARGE SCALE GENOMIC DNA]</scope>
    <source>
        <strain evidence="2 3">ASO4-2</strain>
    </source>
</reference>
<dbReference type="GO" id="GO:0043856">
    <property type="term" value="F:anti-sigma factor antagonist activity"/>
    <property type="evidence" value="ECO:0007669"/>
    <property type="project" value="TreeGrafter"/>
</dbReference>
<dbReference type="CDD" id="cd07043">
    <property type="entry name" value="STAS_anti-anti-sigma_factors"/>
    <property type="match status" value="1"/>
</dbReference>
<evidence type="ECO:0000259" key="1">
    <source>
        <dbReference type="PROSITE" id="PS50801"/>
    </source>
</evidence>
<protein>
    <submittedName>
        <fullName evidence="2">Anti-anti-sigma factor</fullName>
    </submittedName>
</protein>
<dbReference type="SUPFAM" id="SSF52091">
    <property type="entry name" value="SpoIIaa-like"/>
    <property type="match status" value="1"/>
</dbReference>
<dbReference type="Proteomes" id="UP000198771">
    <property type="component" value="Unassembled WGS sequence"/>
</dbReference>
<name>A0A1G6DCN0_9BACT</name>
<dbReference type="OrthoDB" id="254943at2"/>
<keyword evidence="3" id="KW-1185">Reference proteome</keyword>
<dbReference type="InterPro" id="IPR002645">
    <property type="entry name" value="STAS_dom"/>
</dbReference>
<proteinExistence type="predicted"/>
<gene>
    <name evidence="2" type="ORF">SAMN05660653_02057</name>
</gene>
<evidence type="ECO:0000313" key="2">
    <source>
        <dbReference type="EMBL" id="SDB42872.1"/>
    </source>
</evidence>
<dbReference type="Gene3D" id="3.30.750.24">
    <property type="entry name" value="STAS domain"/>
    <property type="match status" value="1"/>
</dbReference>